<evidence type="ECO:0000313" key="4">
    <source>
        <dbReference type="Proteomes" id="UP000286186"/>
    </source>
</evidence>
<sequence length="268" mass="31622">MKKIINLTILSIIILSLTFIHAIPTNAASKVNITYYANNGYFKAKPNRSKNKITIKNKINKKRGYAPSIRRDGYVFDGWYTKKKGGKKYSASTIITKNKKLYPHWLKKYKINNNYFIPLGTTYPNLSDYEPYWGTLKILKKKKGSYSYDYTLINEKKDYFYVTSNVNALDDNGNFLYDYGFSSLNCKLKNLININKATNFKIFLRKLGVKYYNYDSNSKFLDFICCKTYYASEHKYIDVVWQIYLDKKNQIFPNTNVSFVLTDDWKRY</sequence>
<comment type="subcellular location">
    <subcellularLocation>
        <location evidence="1">Cell envelope</location>
    </subcellularLocation>
</comment>
<dbReference type="Proteomes" id="UP000286186">
    <property type="component" value="Unassembled WGS sequence"/>
</dbReference>
<comment type="caution">
    <text evidence="3">The sequence shown here is derived from an EMBL/GenBank/DDBJ whole genome shotgun (WGS) entry which is preliminary data.</text>
</comment>
<evidence type="ECO:0000256" key="2">
    <source>
        <dbReference type="SAM" id="SignalP"/>
    </source>
</evidence>
<evidence type="ECO:0000256" key="1">
    <source>
        <dbReference type="ARBA" id="ARBA00004196"/>
    </source>
</evidence>
<dbReference type="Gene3D" id="2.60.40.4270">
    <property type="entry name" value="Listeria-Bacteroides repeat domain"/>
    <property type="match status" value="1"/>
</dbReference>
<feature type="chain" id="PRO_5039039910" description="Repeat protein" evidence="2">
    <location>
        <begin position="23"/>
        <end position="268"/>
    </location>
</feature>
<dbReference type="EMBL" id="QRHR01000001">
    <property type="protein sequence ID" value="RHF90742.1"/>
    <property type="molecule type" value="Genomic_DNA"/>
</dbReference>
<keyword evidence="2" id="KW-0732">Signal</keyword>
<dbReference type="RefSeq" id="WP_118231123.1">
    <property type="nucleotide sequence ID" value="NZ_QRHR01000001.1"/>
</dbReference>
<dbReference type="Pfam" id="PF09479">
    <property type="entry name" value="Flg_new"/>
    <property type="match status" value="1"/>
</dbReference>
<feature type="signal peptide" evidence="2">
    <location>
        <begin position="1"/>
        <end position="22"/>
    </location>
</feature>
<reference evidence="3 4" key="1">
    <citation type="submission" date="2018-08" db="EMBL/GenBank/DDBJ databases">
        <title>A genome reference for cultivated species of the human gut microbiota.</title>
        <authorList>
            <person name="Zou Y."/>
            <person name="Xue W."/>
            <person name="Luo G."/>
        </authorList>
    </citation>
    <scope>NUCLEOTIDE SEQUENCE [LARGE SCALE GENOMIC DNA]</scope>
    <source>
        <strain evidence="3 4">AM23-22</strain>
    </source>
</reference>
<dbReference type="InterPro" id="IPR042229">
    <property type="entry name" value="Listeria/Bacterioides_rpt_sf"/>
</dbReference>
<gene>
    <name evidence="3" type="ORF">DW652_00590</name>
</gene>
<dbReference type="NCBIfam" id="TIGR02543">
    <property type="entry name" value="List_Bact_rpt"/>
    <property type="match status" value="1"/>
</dbReference>
<organism evidence="3 4">
    <name type="scientific">Eubacterium ventriosum</name>
    <dbReference type="NCBI Taxonomy" id="39496"/>
    <lineage>
        <taxon>Bacteria</taxon>
        <taxon>Bacillati</taxon>
        <taxon>Bacillota</taxon>
        <taxon>Clostridia</taxon>
        <taxon>Eubacteriales</taxon>
        <taxon>Eubacteriaceae</taxon>
        <taxon>Eubacterium</taxon>
    </lineage>
</organism>
<dbReference type="GO" id="GO:0030313">
    <property type="term" value="C:cell envelope"/>
    <property type="evidence" value="ECO:0007669"/>
    <property type="project" value="UniProtKB-SubCell"/>
</dbReference>
<evidence type="ECO:0000313" key="3">
    <source>
        <dbReference type="EMBL" id="RHF90742.1"/>
    </source>
</evidence>
<name>A0A414RCI0_9FIRM</name>
<dbReference type="AlphaFoldDB" id="A0A414RCI0"/>
<dbReference type="InterPro" id="IPR013378">
    <property type="entry name" value="InlB-like_B-rpt"/>
</dbReference>
<accession>A0A414RCI0</accession>
<evidence type="ECO:0008006" key="5">
    <source>
        <dbReference type="Google" id="ProtNLM"/>
    </source>
</evidence>
<proteinExistence type="predicted"/>
<protein>
    <recommendedName>
        <fullName evidence="5">Repeat protein</fullName>
    </recommendedName>
</protein>